<reference evidence="1" key="1">
    <citation type="submission" date="2021-10" db="EMBL/GenBank/DDBJ databases">
        <title>Anaerobic single-cell dispensing facilitates the cultivation of human gut bacteria.</title>
        <authorList>
            <person name="Afrizal A."/>
        </authorList>
    </citation>
    <scope>NUCLEOTIDE SEQUENCE</scope>
    <source>
        <strain evidence="1">CLA-AA-H274</strain>
    </source>
</reference>
<keyword evidence="1" id="KW-0966">Cell projection</keyword>
<keyword evidence="1" id="KW-0969">Cilium</keyword>
<name>A0AAE3AV56_9FIRM</name>
<keyword evidence="2" id="KW-1185">Reference proteome</keyword>
<organism evidence="1 2">
    <name type="scientific">Brotaphodocola catenula</name>
    <dbReference type="NCBI Taxonomy" id="2885361"/>
    <lineage>
        <taxon>Bacteria</taxon>
        <taxon>Bacillati</taxon>
        <taxon>Bacillota</taxon>
        <taxon>Clostridia</taxon>
        <taxon>Lachnospirales</taxon>
        <taxon>Lachnospiraceae</taxon>
        <taxon>Brotaphodocola</taxon>
    </lineage>
</organism>
<proteinExistence type="predicted"/>
<evidence type="ECO:0000313" key="2">
    <source>
        <dbReference type="Proteomes" id="UP001198962"/>
    </source>
</evidence>
<comment type="caution">
    <text evidence="1">The sequence shown here is derived from an EMBL/GenBank/DDBJ whole genome shotgun (WGS) entry which is preliminary data.</text>
</comment>
<dbReference type="EMBL" id="JAJEPU010000066">
    <property type="protein sequence ID" value="MCC2165927.1"/>
    <property type="molecule type" value="Genomic_DNA"/>
</dbReference>
<accession>A0AAE3AV56</accession>
<sequence>MKAITLYFTPLQLAKVRGVSVKEIFKEIHKGTIEVLITEEGIKIPITYKFEE</sequence>
<protein>
    <submittedName>
        <fullName evidence="1">Flagellar motor protein</fullName>
    </submittedName>
</protein>
<keyword evidence="1" id="KW-0282">Flagellum</keyword>
<dbReference type="Proteomes" id="UP001198962">
    <property type="component" value="Unassembled WGS sequence"/>
</dbReference>
<gene>
    <name evidence="1" type="ORF">LKD32_13810</name>
</gene>
<dbReference type="RefSeq" id="WP_308452113.1">
    <property type="nucleotide sequence ID" value="NZ_JAJEPU010000066.1"/>
</dbReference>
<dbReference type="AlphaFoldDB" id="A0AAE3AV56"/>
<evidence type="ECO:0000313" key="1">
    <source>
        <dbReference type="EMBL" id="MCC2165927.1"/>
    </source>
</evidence>